<dbReference type="PANTHER" id="PTHR42978">
    <property type="entry name" value="QUORUM-QUENCHING LACTONASE YTNP-RELATED-RELATED"/>
    <property type="match status" value="1"/>
</dbReference>
<dbReference type="Proteomes" id="UP000295764">
    <property type="component" value="Unassembled WGS sequence"/>
</dbReference>
<dbReference type="GO" id="GO:0016787">
    <property type="term" value="F:hydrolase activity"/>
    <property type="evidence" value="ECO:0007669"/>
    <property type="project" value="UniProtKB-KW"/>
</dbReference>
<dbReference type="Gene3D" id="3.60.15.10">
    <property type="entry name" value="Ribonuclease Z/Hydroxyacylglutathione hydrolase-like"/>
    <property type="match status" value="1"/>
</dbReference>
<comment type="caution">
    <text evidence="8">The sequence shown here is derived from an EMBL/GenBank/DDBJ whole genome shotgun (WGS) entry which is preliminary data.</text>
</comment>
<keyword evidence="4" id="KW-0378">Hydrolase</keyword>
<evidence type="ECO:0000256" key="3">
    <source>
        <dbReference type="ARBA" id="ARBA00022723"/>
    </source>
</evidence>
<name>A0A4R6DCK1_9MICO</name>
<feature type="region of interest" description="Disordered" evidence="6">
    <location>
        <begin position="258"/>
        <end position="304"/>
    </location>
</feature>
<dbReference type="RefSeq" id="WP_166645771.1">
    <property type="nucleotide sequence ID" value="NZ_SNVW01000013.1"/>
</dbReference>
<dbReference type="SMART" id="SM00849">
    <property type="entry name" value="Lactamase_B"/>
    <property type="match status" value="1"/>
</dbReference>
<sequence>MGSLRAVACGWTAHGVHQLLRGAPRERRVFPANAFLYEHDVEHGTAPTRRVLFDTGYAPFPWRTGVTGWAYRRLLPPRVPPGASIGEQLDPTTVTHVVLSHLHPDHIGGLAAFPHATVVVTEPVRRTMTSSTLRDGVLDGLLPTGLEPRLQVVPDSAFHEDATGLRTVDLFGDGTYLLVDLPGHAAGHVGALVEGRALLAGDASWGRDLLGEEHRIRAVPRAVAHDHVAQADTARRLLAVERTGVRLLFSHDTHPTDVDLLTADDDAADDDAADDDAADDDAADHDAASDAAAVDHTTDRGGPS</sequence>
<evidence type="ECO:0000313" key="9">
    <source>
        <dbReference type="Proteomes" id="UP000295764"/>
    </source>
</evidence>
<comment type="similarity">
    <text evidence="2">Belongs to the metallo-beta-lactamase superfamily.</text>
</comment>
<reference evidence="8 9" key="1">
    <citation type="submission" date="2019-03" db="EMBL/GenBank/DDBJ databases">
        <title>Genomic analyses of the natural microbiome of Caenorhabditis elegans.</title>
        <authorList>
            <person name="Samuel B."/>
        </authorList>
    </citation>
    <scope>NUCLEOTIDE SEQUENCE [LARGE SCALE GENOMIC DNA]</scope>
    <source>
        <strain evidence="8 9">JUb65</strain>
    </source>
</reference>
<evidence type="ECO:0000256" key="6">
    <source>
        <dbReference type="SAM" id="MobiDB-lite"/>
    </source>
</evidence>
<dbReference type="AlphaFoldDB" id="A0A4R6DCK1"/>
<dbReference type="SUPFAM" id="SSF56281">
    <property type="entry name" value="Metallo-hydrolase/oxidoreductase"/>
    <property type="match status" value="1"/>
</dbReference>
<evidence type="ECO:0000256" key="4">
    <source>
        <dbReference type="ARBA" id="ARBA00022801"/>
    </source>
</evidence>
<organism evidence="8 9">
    <name type="scientific">Curtobacterium flaccumfaciens</name>
    <dbReference type="NCBI Taxonomy" id="2035"/>
    <lineage>
        <taxon>Bacteria</taxon>
        <taxon>Bacillati</taxon>
        <taxon>Actinomycetota</taxon>
        <taxon>Actinomycetes</taxon>
        <taxon>Micrococcales</taxon>
        <taxon>Microbacteriaceae</taxon>
        <taxon>Curtobacterium</taxon>
    </lineage>
</organism>
<accession>A0A4R6DCK1</accession>
<dbReference type="EMBL" id="SNVW01000013">
    <property type="protein sequence ID" value="TDN42247.1"/>
    <property type="molecule type" value="Genomic_DNA"/>
</dbReference>
<evidence type="ECO:0000259" key="7">
    <source>
        <dbReference type="SMART" id="SM00849"/>
    </source>
</evidence>
<evidence type="ECO:0000313" key="8">
    <source>
        <dbReference type="EMBL" id="TDN42247.1"/>
    </source>
</evidence>
<keyword evidence="5" id="KW-0862">Zinc</keyword>
<dbReference type="InterPro" id="IPR001279">
    <property type="entry name" value="Metallo-B-lactamas"/>
</dbReference>
<dbReference type="GO" id="GO:0046872">
    <property type="term" value="F:metal ion binding"/>
    <property type="evidence" value="ECO:0007669"/>
    <property type="project" value="UniProtKB-KW"/>
</dbReference>
<dbReference type="Pfam" id="PF00753">
    <property type="entry name" value="Lactamase_B"/>
    <property type="match status" value="1"/>
</dbReference>
<evidence type="ECO:0000256" key="1">
    <source>
        <dbReference type="ARBA" id="ARBA00001947"/>
    </source>
</evidence>
<dbReference type="PANTHER" id="PTHR42978:SF2">
    <property type="entry name" value="102 KBASES UNSTABLE REGION: FROM 1 TO 119443"/>
    <property type="match status" value="1"/>
</dbReference>
<feature type="domain" description="Metallo-beta-lactamase" evidence="7">
    <location>
        <begin position="31"/>
        <end position="251"/>
    </location>
</feature>
<keyword evidence="3" id="KW-0479">Metal-binding</keyword>
<dbReference type="InterPro" id="IPR051013">
    <property type="entry name" value="MBL_superfamily_lactonases"/>
</dbReference>
<gene>
    <name evidence="8" type="ORF">EDF64_11324</name>
</gene>
<dbReference type="InterPro" id="IPR036866">
    <property type="entry name" value="RibonucZ/Hydroxyglut_hydro"/>
</dbReference>
<evidence type="ECO:0000256" key="2">
    <source>
        <dbReference type="ARBA" id="ARBA00007749"/>
    </source>
</evidence>
<evidence type="ECO:0000256" key="5">
    <source>
        <dbReference type="ARBA" id="ARBA00022833"/>
    </source>
</evidence>
<comment type="cofactor">
    <cofactor evidence="1">
        <name>Zn(2+)</name>
        <dbReference type="ChEBI" id="CHEBI:29105"/>
    </cofactor>
</comment>
<dbReference type="CDD" id="cd07730">
    <property type="entry name" value="metallo-hydrolase-like_MBL-fold"/>
    <property type="match status" value="1"/>
</dbReference>
<protein>
    <submittedName>
        <fullName evidence="8">Metallo-beta-lactamase superfamily protein</fullName>
    </submittedName>
</protein>
<proteinExistence type="inferred from homology"/>
<feature type="compositionally biased region" description="Acidic residues" evidence="6">
    <location>
        <begin position="262"/>
        <end position="283"/>
    </location>
</feature>